<evidence type="ECO:0000256" key="6">
    <source>
        <dbReference type="ARBA" id="ARBA00013950"/>
    </source>
</evidence>
<dbReference type="SUPFAM" id="SSF63380">
    <property type="entry name" value="Riboflavin synthase domain-like"/>
    <property type="match status" value="2"/>
</dbReference>
<dbReference type="FunFam" id="2.40.30.20:FF:000003">
    <property type="entry name" value="Riboflavin synthase, alpha subunit"/>
    <property type="match status" value="1"/>
</dbReference>
<feature type="repeat" description="Lumazine-binding" evidence="11">
    <location>
        <begin position="1"/>
        <end position="96"/>
    </location>
</feature>
<keyword evidence="8 13" id="KW-0808">Transferase</keyword>
<keyword evidence="7" id="KW-0686">Riboflavin biosynthesis</keyword>
<evidence type="ECO:0000256" key="1">
    <source>
        <dbReference type="ARBA" id="ARBA00000968"/>
    </source>
</evidence>
<dbReference type="GO" id="GO:0004746">
    <property type="term" value="F:riboflavin synthase activity"/>
    <property type="evidence" value="ECO:0007669"/>
    <property type="project" value="UniProtKB-UniRule"/>
</dbReference>
<gene>
    <name evidence="13" type="primary">ribE</name>
    <name evidence="13" type="ORF">I6J18_11460</name>
</gene>
<accession>A0A974NQU3</accession>
<keyword evidence="9" id="KW-0677">Repeat</keyword>
<dbReference type="KEGG" id="ppsr:I6J18_11460"/>
<comment type="subunit">
    <text evidence="4">Homotrimer.</text>
</comment>
<feature type="domain" description="Lumazine-binding" evidence="12">
    <location>
        <begin position="97"/>
        <end position="193"/>
    </location>
</feature>
<comment type="pathway">
    <text evidence="3">Cofactor biosynthesis; riboflavin biosynthesis; riboflavin from 2-hydroxy-3-oxobutyl phosphate and 5-amino-6-(D-ribitylamino)uracil: step 2/2.</text>
</comment>
<organism evidence="13 14">
    <name type="scientific">Peribacillus psychrosaccharolyticus</name>
    <name type="common">Bacillus psychrosaccharolyticus</name>
    <dbReference type="NCBI Taxonomy" id="1407"/>
    <lineage>
        <taxon>Bacteria</taxon>
        <taxon>Bacillati</taxon>
        <taxon>Bacillota</taxon>
        <taxon>Bacilli</taxon>
        <taxon>Bacillales</taxon>
        <taxon>Bacillaceae</taxon>
        <taxon>Peribacillus</taxon>
    </lineage>
</organism>
<evidence type="ECO:0000256" key="9">
    <source>
        <dbReference type="ARBA" id="ARBA00022737"/>
    </source>
</evidence>
<dbReference type="PANTHER" id="PTHR21098:SF12">
    <property type="entry name" value="RIBOFLAVIN SYNTHASE"/>
    <property type="match status" value="1"/>
</dbReference>
<feature type="domain" description="Lumazine-binding" evidence="12">
    <location>
        <begin position="1"/>
        <end position="96"/>
    </location>
</feature>
<evidence type="ECO:0000313" key="13">
    <source>
        <dbReference type="EMBL" id="QQT02390.1"/>
    </source>
</evidence>
<dbReference type="Pfam" id="PF00677">
    <property type="entry name" value="Lum_binding"/>
    <property type="match status" value="2"/>
</dbReference>
<dbReference type="NCBIfam" id="TIGR00187">
    <property type="entry name" value="ribE"/>
    <property type="match status" value="1"/>
</dbReference>
<dbReference type="RefSeq" id="WP_040372481.1">
    <property type="nucleotide sequence ID" value="NZ_CP068053.1"/>
</dbReference>
<comment type="catalytic activity">
    <reaction evidence="1">
        <text>2 6,7-dimethyl-8-(1-D-ribityl)lumazine + H(+) = 5-amino-6-(D-ribitylamino)uracil + riboflavin</text>
        <dbReference type="Rhea" id="RHEA:20772"/>
        <dbReference type="ChEBI" id="CHEBI:15378"/>
        <dbReference type="ChEBI" id="CHEBI:15934"/>
        <dbReference type="ChEBI" id="CHEBI:57986"/>
        <dbReference type="ChEBI" id="CHEBI:58201"/>
        <dbReference type="EC" id="2.5.1.9"/>
    </reaction>
</comment>
<evidence type="ECO:0000256" key="2">
    <source>
        <dbReference type="ARBA" id="ARBA00002803"/>
    </source>
</evidence>
<name>A0A974NQU3_PERPY</name>
<dbReference type="NCBIfam" id="NF006767">
    <property type="entry name" value="PRK09289.1"/>
    <property type="match status" value="1"/>
</dbReference>
<dbReference type="Gene3D" id="2.40.30.20">
    <property type="match status" value="2"/>
</dbReference>
<dbReference type="GO" id="GO:0009231">
    <property type="term" value="P:riboflavin biosynthetic process"/>
    <property type="evidence" value="ECO:0007669"/>
    <property type="project" value="UniProtKB-KW"/>
</dbReference>
<dbReference type="AlphaFoldDB" id="A0A974NQU3"/>
<dbReference type="PIRSF" id="PIRSF000498">
    <property type="entry name" value="Riboflavin_syn_A"/>
    <property type="match status" value="1"/>
</dbReference>
<dbReference type="FunFam" id="2.40.30.20:FF:000004">
    <property type="entry name" value="Riboflavin synthase, alpha subunit"/>
    <property type="match status" value="1"/>
</dbReference>
<comment type="function">
    <text evidence="2">Catalyzes the dismutation of two molecules of 6,7-dimethyl-8-ribityllumazine, resulting in the formation of riboflavin and 5-amino-6-(D-ribitylamino)uracil.</text>
</comment>
<dbReference type="EMBL" id="CP068053">
    <property type="protein sequence ID" value="QQT02390.1"/>
    <property type="molecule type" value="Genomic_DNA"/>
</dbReference>
<keyword evidence="14" id="KW-1185">Reference proteome</keyword>
<sequence>MFTGIIEDIGIVQSVNTGRNSMSICITSDLITEDVHLGDSISVNGVCLTVTSFTLNSFTVDVMPETFNATNIAQLRPGIRVNLERAMSAAGRFGGHFVSGHIDGTGLIMEKKRQANAVYYKIKAETGISDYCITKGSVAIDGTSLTIFDVTQDVLTISLIPHTLEQTVIGSKNEGEKVNIEVDMLGKYVISKLEKTKQAPTITSDFLTKNGF</sequence>
<evidence type="ECO:0000256" key="4">
    <source>
        <dbReference type="ARBA" id="ARBA00011233"/>
    </source>
</evidence>
<evidence type="ECO:0000256" key="5">
    <source>
        <dbReference type="ARBA" id="ARBA00012827"/>
    </source>
</evidence>
<feature type="repeat" description="Lumazine-binding" evidence="11">
    <location>
        <begin position="97"/>
        <end position="193"/>
    </location>
</feature>
<dbReference type="InterPro" id="IPR017938">
    <property type="entry name" value="Riboflavin_synthase-like_b-brl"/>
</dbReference>
<evidence type="ECO:0000256" key="8">
    <source>
        <dbReference type="ARBA" id="ARBA00022679"/>
    </source>
</evidence>
<evidence type="ECO:0000256" key="11">
    <source>
        <dbReference type="PROSITE-ProRule" id="PRU00524"/>
    </source>
</evidence>
<dbReference type="EC" id="2.5.1.9" evidence="5 10"/>
<dbReference type="InterPro" id="IPR023366">
    <property type="entry name" value="ATP_synth_asu-like_sf"/>
</dbReference>
<evidence type="ECO:0000313" key="14">
    <source>
        <dbReference type="Proteomes" id="UP000595254"/>
    </source>
</evidence>
<dbReference type="InterPro" id="IPR001783">
    <property type="entry name" value="Lumazine-bd"/>
</dbReference>
<protein>
    <recommendedName>
        <fullName evidence="6 10">Riboflavin synthase</fullName>
        <ecNumber evidence="5 10">2.5.1.9</ecNumber>
    </recommendedName>
</protein>
<evidence type="ECO:0000256" key="3">
    <source>
        <dbReference type="ARBA" id="ARBA00004887"/>
    </source>
</evidence>
<evidence type="ECO:0000256" key="10">
    <source>
        <dbReference type="NCBIfam" id="TIGR00187"/>
    </source>
</evidence>
<proteinExistence type="predicted"/>
<reference evidence="13 14" key="1">
    <citation type="submission" date="2021-01" db="EMBL/GenBank/DDBJ databases">
        <title>FDA dAtabase for Regulatory Grade micrObial Sequences (FDA-ARGOS): Supporting development and validation of Infectious Disease Dx tests.</title>
        <authorList>
            <person name="Nelson B."/>
            <person name="Plummer A."/>
            <person name="Tallon L."/>
            <person name="Sadzewicz L."/>
            <person name="Zhao X."/>
            <person name="Boylan J."/>
            <person name="Ott S."/>
            <person name="Bowen H."/>
            <person name="Vavikolanu K."/>
            <person name="Mehta A."/>
            <person name="Aluvathingal J."/>
            <person name="Nadendla S."/>
            <person name="Myers T."/>
            <person name="Yan Y."/>
            <person name="Sichtig H."/>
        </authorList>
    </citation>
    <scope>NUCLEOTIDE SEQUENCE [LARGE SCALE GENOMIC DNA]</scope>
    <source>
        <strain evidence="13 14">FDAARGOS_1161</strain>
    </source>
</reference>
<evidence type="ECO:0000259" key="12">
    <source>
        <dbReference type="PROSITE" id="PS51177"/>
    </source>
</evidence>
<evidence type="ECO:0000256" key="7">
    <source>
        <dbReference type="ARBA" id="ARBA00022619"/>
    </source>
</evidence>
<dbReference type="NCBIfam" id="NF009566">
    <property type="entry name" value="PRK13020.1"/>
    <property type="match status" value="1"/>
</dbReference>
<dbReference type="PANTHER" id="PTHR21098">
    <property type="entry name" value="RIBOFLAVIN SYNTHASE ALPHA CHAIN"/>
    <property type="match status" value="1"/>
</dbReference>
<dbReference type="PROSITE" id="PS51177">
    <property type="entry name" value="LUMAZINE_BIND"/>
    <property type="match status" value="2"/>
</dbReference>
<dbReference type="CDD" id="cd00402">
    <property type="entry name" value="Riboflavin_synthase_like"/>
    <property type="match status" value="1"/>
</dbReference>
<dbReference type="Proteomes" id="UP000595254">
    <property type="component" value="Chromosome"/>
</dbReference>
<dbReference type="InterPro" id="IPR026017">
    <property type="entry name" value="Lumazine-bd_dom"/>
</dbReference>